<feature type="transmembrane region" description="Helical" evidence="1">
    <location>
        <begin position="43"/>
        <end position="64"/>
    </location>
</feature>
<keyword evidence="1" id="KW-0472">Membrane</keyword>
<dbReference type="AlphaFoldDB" id="A0A6N0NVJ9"/>
<organism evidence="2 3">
    <name type="scientific">Metallosphaera tengchongensis</name>
    <dbReference type="NCBI Taxonomy" id="1532350"/>
    <lineage>
        <taxon>Archaea</taxon>
        <taxon>Thermoproteota</taxon>
        <taxon>Thermoprotei</taxon>
        <taxon>Sulfolobales</taxon>
        <taxon>Sulfolobaceae</taxon>
        <taxon>Metallosphaera</taxon>
    </lineage>
</organism>
<feature type="transmembrane region" description="Helical" evidence="1">
    <location>
        <begin position="70"/>
        <end position="89"/>
    </location>
</feature>
<keyword evidence="1" id="KW-0812">Transmembrane</keyword>
<gene>
    <name evidence="2" type="ORF">GWK48_10445</name>
</gene>
<dbReference type="GeneID" id="55642366"/>
<dbReference type="Proteomes" id="UP000509301">
    <property type="component" value="Chromosome"/>
</dbReference>
<name>A0A6N0NVJ9_9CREN</name>
<reference evidence="2 3" key="1">
    <citation type="submission" date="2020-02" db="EMBL/GenBank/DDBJ databases">
        <title>Comparative genome analysis reveals the metabolism and evolution of the thermophilic archaeal genus Metallosphaera.</title>
        <authorList>
            <person name="Jiang C."/>
        </authorList>
    </citation>
    <scope>NUCLEOTIDE SEQUENCE [LARGE SCALE GENOMIC DNA]</scope>
    <source>
        <strain evidence="2 3">Ric-A</strain>
    </source>
</reference>
<evidence type="ECO:0000256" key="1">
    <source>
        <dbReference type="SAM" id="Phobius"/>
    </source>
</evidence>
<keyword evidence="1" id="KW-1133">Transmembrane helix</keyword>
<keyword evidence="3" id="KW-1185">Reference proteome</keyword>
<dbReference type="KEGG" id="mten:GWK48_10445"/>
<accession>A0A6N0NVJ9</accession>
<proteinExistence type="predicted"/>
<protein>
    <submittedName>
        <fullName evidence="2">Uncharacterized protein</fullName>
    </submittedName>
</protein>
<dbReference type="RefSeq" id="WP_174632076.1">
    <property type="nucleotide sequence ID" value="NZ_CP049074.1"/>
</dbReference>
<dbReference type="EMBL" id="CP049074">
    <property type="protein sequence ID" value="QKR00752.1"/>
    <property type="molecule type" value="Genomic_DNA"/>
</dbReference>
<evidence type="ECO:0000313" key="3">
    <source>
        <dbReference type="Proteomes" id="UP000509301"/>
    </source>
</evidence>
<evidence type="ECO:0000313" key="2">
    <source>
        <dbReference type="EMBL" id="QKR00752.1"/>
    </source>
</evidence>
<sequence>MAQIFPNWSSKGKPKAVSKLEKYLAPGESLVWYEVPSYLSRVLALYTIIALLGVLITFYSFSLFATLGPISASSWGALLLGIILLYFGIRLRKGASEGDLYAVTNTRAIHMAKGRIQNEIALSPGLVVAVVDEELRTEGTVRSGGVVVQPGPVGVFGSSGRIRATSKYIRDIAFIYQGSEKLRFSAVKSAKELLAKVASMGFQVKE</sequence>